<keyword evidence="1" id="KW-1133">Transmembrane helix</keyword>
<name>W4I8L7_PLAFA</name>
<feature type="transmembrane region" description="Helical" evidence="1">
    <location>
        <begin position="12"/>
        <end position="31"/>
    </location>
</feature>
<evidence type="ECO:0000313" key="3">
    <source>
        <dbReference type="Proteomes" id="UP000019114"/>
    </source>
</evidence>
<dbReference type="Proteomes" id="UP000019114">
    <property type="component" value="Unassembled WGS sequence"/>
</dbReference>
<keyword evidence="1" id="KW-0812">Transmembrane</keyword>
<evidence type="ECO:0008006" key="4">
    <source>
        <dbReference type="Google" id="ProtNLM"/>
    </source>
</evidence>
<dbReference type="EMBL" id="KI926126">
    <property type="protein sequence ID" value="ETW40036.1"/>
    <property type="molecule type" value="Genomic_DNA"/>
</dbReference>
<sequence length="99" mass="12283">MTYKINNNSVLFYKYYCICIFYFYKNILFNLQGIQFCKHIKIFINFKKVFIMIKRKKEYVKLQIETKRHHKINTQYFVHIFLSILKKCAHCFTKKTFSN</sequence>
<organism evidence="2 3">
    <name type="scientific">Plasmodium falciparum NF135/5.C10</name>
    <dbReference type="NCBI Taxonomy" id="1036726"/>
    <lineage>
        <taxon>Eukaryota</taxon>
        <taxon>Sar</taxon>
        <taxon>Alveolata</taxon>
        <taxon>Apicomplexa</taxon>
        <taxon>Aconoidasida</taxon>
        <taxon>Haemosporida</taxon>
        <taxon>Plasmodiidae</taxon>
        <taxon>Plasmodium</taxon>
        <taxon>Plasmodium (Laverania)</taxon>
    </lineage>
</organism>
<dbReference type="AlphaFoldDB" id="W4I8L7"/>
<accession>W4I8L7</accession>
<proteinExistence type="predicted"/>
<keyword evidence="1" id="KW-0472">Membrane</keyword>
<gene>
    <name evidence="2" type="ORF">PFNF135_06062</name>
</gene>
<reference evidence="2 3" key="1">
    <citation type="submission" date="2013-02" db="EMBL/GenBank/DDBJ databases">
        <title>The Genome Annotation of Plasmodium falciparum NF135/5.C10.</title>
        <authorList>
            <consortium name="The Broad Institute Genome Sequencing Platform"/>
            <consortium name="The Broad Institute Genome Sequencing Center for Infectious Disease"/>
            <person name="Neafsey D."/>
            <person name="Hoffman S."/>
            <person name="Volkman S."/>
            <person name="Rosenthal P."/>
            <person name="Walker B."/>
            <person name="Young S.K."/>
            <person name="Zeng Q."/>
            <person name="Gargeya S."/>
            <person name="Fitzgerald M."/>
            <person name="Haas B."/>
            <person name="Abouelleil A."/>
            <person name="Allen A.W."/>
            <person name="Alvarado L."/>
            <person name="Arachchi H.M."/>
            <person name="Berlin A.M."/>
            <person name="Chapman S.B."/>
            <person name="Gainer-Dewar J."/>
            <person name="Goldberg J."/>
            <person name="Griggs A."/>
            <person name="Gujja S."/>
            <person name="Hansen M."/>
            <person name="Howarth C."/>
            <person name="Imamovic A."/>
            <person name="Ireland A."/>
            <person name="Larimer J."/>
            <person name="McCowan C."/>
            <person name="Murphy C."/>
            <person name="Pearson M."/>
            <person name="Poon T.W."/>
            <person name="Priest M."/>
            <person name="Roberts A."/>
            <person name="Saif S."/>
            <person name="Shea T."/>
            <person name="Sisk P."/>
            <person name="Sykes S."/>
            <person name="Wortman J."/>
            <person name="Nusbaum C."/>
            <person name="Birren B."/>
        </authorList>
    </citation>
    <scope>NUCLEOTIDE SEQUENCE [LARGE SCALE GENOMIC DNA]</scope>
    <source>
        <strain evidence="2 3">NF135/5.C10</strain>
    </source>
</reference>
<reference evidence="2 3" key="2">
    <citation type="submission" date="2013-02" db="EMBL/GenBank/DDBJ databases">
        <title>The Genome Sequence of Plasmodium falciparum NF135/5.C10.</title>
        <authorList>
            <consortium name="The Broad Institute Genome Sequencing Platform"/>
            <consortium name="The Broad Institute Genome Sequencing Center for Infectious Disease"/>
            <person name="Neafsey D."/>
            <person name="Cheeseman I."/>
            <person name="Volkman S."/>
            <person name="Adams J."/>
            <person name="Walker B."/>
            <person name="Young S.K."/>
            <person name="Zeng Q."/>
            <person name="Gargeya S."/>
            <person name="Fitzgerald M."/>
            <person name="Haas B."/>
            <person name="Abouelleil A."/>
            <person name="Alvarado L."/>
            <person name="Arachchi H.M."/>
            <person name="Berlin A.M."/>
            <person name="Chapman S.B."/>
            <person name="Dewar J."/>
            <person name="Goldberg J."/>
            <person name="Griggs A."/>
            <person name="Gujja S."/>
            <person name="Hansen M."/>
            <person name="Howarth C."/>
            <person name="Imamovic A."/>
            <person name="Larimer J."/>
            <person name="McCowan C."/>
            <person name="Murphy C."/>
            <person name="Neiman D."/>
            <person name="Pearson M."/>
            <person name="Priest M."/>
            <person name="Roberts A."/>
            <person name="Saif S."/>
            <person name="Shea T."/>
            <person name="Sisk P."/>
            <person name="Sykes S."/>
            <person name="Wortman J."/>
            <person name="Nusbaum C."/>
            <person name="Birren B."/>
        </authorList>
    </citation>
    <scope>NUCLEOTIDE SEQUENCE [LARGE SCALE GENOMIC DNA]</scope>
    <source>
        <strain evidence="2 3">NF135/5.C10</strain>
    </source>
</reference>
<evidence type="ECO:0000313" key="2">
    <source>
        <dbReference type="EMBL" id="ETW40036.1"/>
    </source>
</evidence>
<protein>
    <recommendedName>
        <fullName evidence="4">Transmembrane protein</fullName>
    </recommendedName>
</protein>
<evidence type="ECO:0000256" key="1">
    <source>
        <dbReference type="SAM" id="Phobius"/>
    </source>
</evidence>